<dbReference type="EMBL" id="ML121550">
    <property type="protein sequence ID" value="RPB22743.1"/>
    <property type="molecule type" value="Genomic_DNA"/>
</dbReference>
<accession>A0A3N4LIM4</accession>
<dbReference type="STRING" id="1051890.A0A3N4LIM4"/>
<feature type="domain" description="WSC" evidence="1">
    <location>
        <begin position="486"/>
        <end position="579"/>
    </location>
</feature>
<dbReference type="Pfam" id="PF01822">
    <property type="entry name" value="WSC"/>
    <property type="match status" value="2"/>
</dbReference>
<dbReference type="InterPro" id="IPR002889">
    <property type="entry name" value="WSC_carb-bd"/>
</dbReference>
<proteinExistence type="predicted"/>
<dbReference type="InterPro" id="IPR018535">
    <property type="entry name" value="DUF1996"/>
</dbReference>
<keyword evidence="3" id="KW-1185">Reference proteome</keyword>
<gene>
    <name evidence="2" type="ORF">L211DRAFT_788337</name>
</gene>
<dbReference type="AlphaFoldDB" id="A0A3N4LIM4"/>
<dbReference type="PROSITE" id="PS51212">
    <property type="entry name" value="WSC"/>
    <property type="match status" value="2"/>
</dbReference>
<protein>
    <submittedName>
        <fullName evidence="2">WSC-domain-containing protein</fullName>
    </submittedName>
</protein>
<dbReference type="Proteomes" id="UP000267821">
    <property type="component" value="Unassembled WGS sequence"/>
</dbReference>
<dbReference type="SMART" id="SM00321">
    <property type="entry name" value="WSC"/>
    <property type="match status" value="2"/>
</dbReference>
<name>A0A3N4LIM4_9PEZI</name>
<reference evidence="2 3" key="1">
    <citation type="journal article" date="2018" name="Nat. Ecol. Evol.">
        <title>Pezizomycetes genomes reveal the molecular basis of ectomycorrhizal truffle lifestyle.</title>
        <authorList>
            <person name="Murat C."/>
            <person name="Payen T."/>
            <person name="Noel B."/>
            <person name="Kuo A."/>
            <person name="Morin E."/>
            <person name="Chen J."/>
            <person name="Kohler A."/>
            <person name="Krizsan K."/>
            <person name="Balestrini R."/>
            <person name="Da Silva C."/>
            <person name="Montanini B."/>
            <person name="Hainaut M."/>
            <person name="Levati E."/>
            <person name="Barry K.W."/>
            <person name="Belfiori B."/>
            <person name="Cichocki N."/>
            <person name="Clum A."/>
            <person name="Dockter R.B."/>
            <person name="Fauchery L."/>
            <person name="Guy J."/>
            <person name="Iotti M."/>
            <person name="Le Tacon F."/>
            <person name="Lindquist E.A."/>
            <person name="Lipzen A."/>
            <person name="Malagnac F."/>
            <person name="Mello A."/>
            <person name="Molinier V."/>
            <person name="Miyauchi S."/>
            <person name="Poulain J."/>
            <person name="Riccioni C."/>
            <person name="Rubini A."/>
            <person name="Sitrit Y."/>
            <person name="Splivallo R."/>
            <person name="Traeger S."/>
            <person name="Wang M."/>
            <person name="Zifcakova L."/>
            <person name="Wipf D."/>
            <person name="Zambonelli A."/>
            <person name="Paolocci F."/>
            <person name="Nowrousian M."/>
            <person name="Ottonello S."/>
            <person name="Baldrian P."/>
            <person name="Spatafora J.W."/>
            <person name="Henrissat B."/>
            <person name="Nagy L.G."/>
            <person name="Aury J.M."/>
            <person name="Wincker P."/>
            <person name="Grigoriev I.V."/>
            <person name="Bonfante P."/>
            <person name="Martin F.M."/>
        </authorList>
    </citation>
    <scope>NUCLEOTIDE SEQUENCE [LARGE SCALE GENOMIC DNA]</scope>
    <source>
        <strain evidence="2 3">ATCC MYA-4762</strain>
    </source>
</reference>
<sequence length="602" mass="65474">MVDAFWRLPCASPVLIERADPIVNPGKVAGHLHTIMGGNGFGFEMDYDQARKSTCSTCSVKEDLSSYWIPNLFYKAKNGSLHEVEQMGGALVYYLQRRGTPDEKLYAFPKGFRMLAGDPLLRSYTDNKEQRAVSFACLDHNNPGPETPGFPTKNCPDGLRLQVFFPSCWNGKDLDSPDHKSHMAYPDGTNTGKCPPTHPVHLISIFYEVLFDTGPLNGEWVNGKSPFLLSTGDPTGYGFHGDFVNGWDTGILQKAVDGCNADSGLVEACPYFTFFDKDIQKDCHILPRVDEQTSGWMDKLPGCNPIQAGPGKATPQANCGATTVIGEPKKTYSDMSAKGWSYDGCAIDRLDSRTLPIRTGDNDMTIEKCIDYCVSKGQTYAGLQYSNECYCGTSIAADRKGGYLCAMPCTGNASEICGDGQRLSVYKKGLDGLTNSPKLKNPAPVVAPAPPSITSTKTLATSTGKYPTTIKATPTPVSIPTDIPANWIPNGCYFDPVNPTRTLPKMGSWGEKITNAGCIKYCQGKGFKYAGTEYGGQCYCGNDISLGKPMPAADCNMACEGNPKDVCGGPRRLTLWENTKVIKTRTIPRIARALYKARGFWA</sequence>
<feature type="domain" description="WSC" evidence="1">
    <location>
        <begin position="339"/>
        <end position="429"/>
    </location>
</feature>
<evidence type="ECO:0000259" key="1">
    <source>
        <dbReference type="PROSITE" id="PS51212"/>
    </source>
</evidence>
<dbReference type="PANTHER" id="PTHR43662">
    <property type="match status" value="1"/>
</dbReference>
<dbReference type="InParanoid" id="A0A3N4LIM4"/>
<evidence type="ECO:0000313" key="3">
    <source>
        <dbReference type="Proteomes" id="UP000267821"/>
    </source>
</evidence>
<evidence type="ECO:0000313" key="2">
    <source>
        <dbReference type="EMBL" id="RPB22743.1"/>
    </source>
</evidence>
<organism evidence="2 3">
    <name type="scientific">Terfezia boudieri ATCC MYA-4762</name>
    <dbReference type="NCBI Taxonomy" id="1051890"/>
    <lineage>
        <taxon>Eukaryota</taxon>
        <taxon>Fungi</taxon>
        <taxon>Dikarya</taxon>
        <taxon>Ascomycota</taxon>
        <taxon>Pezizomycotina</taxon>
        <taxon>Pezizomycetes</taxon>
        <taxon>Pezizales</taxon>
        <taxon>Pezizaceae</taxon>
        <taxon>Terfezia</taxon>
    </lineage>
</organism>
<dbReference type="PANTHER" id="PTHR43662:SF3">
    <property type="entry name" value="DOMAIN PROTEIN, PUTATIVE (AFU_ORTHOLOGUE AFUA_6G11970)-RELATED"/>
    <property type="match status" value="1"/>
</dbReference>
<dbReference type="OrthoDB" id="74764at2759"/>
<dbReference type="Pfam" id="PF09362">
    <property type="entry name" value="DUF1996"/>
    <property type="match status" value="1"/>
</dbReference>